<feature type="region of interest" description="Disordered" evidence="2">
    <location>
        <begin position="16"/>
        <end position="36"/>
    </location>
</feature>
<organism evidence="3 4">
    <name type="scientific">Azomonas agilis</name>
    <dbReference type="NCBI Taxonomy" id="116849"/>
    <lineage>
        <taxon>Bacteria</taxon>
        <taxon>Pseudomonadati</taxon>
        <taxon>Pseudomonadota</taxon>
        <taxon>Gammaproteobacteria</taxon>
        <taxon>Pseudomonadales</taxon>
        <taxon>Pseudomonadaceae</taxon>
        <taxon>Azomonas</taxon>
    </lineage>
</organism>
<feature type="coiled-coil region" evidence="1">
    <location>
        <begin position="74"/>
        <end position="101"/>
    </location>
</feature>
<evidence type="ECO:0000256" key="2">
    <source>
        <dbReference type="SAM" id="MobiDB-lite"/>
    </source>
</evidence>
<dbReference type="AlphaFoldDB" id="A0A562HZS4"/>
<sequence>MRIESLISAFSTYARGNTQNTSSMPVASAEPTSHPSEDVRVNLSAQAHSLFASQKTKTQGQDQDIENSDLPDTLKQILRQIRELKRQIAEQKAELQRELNRPIANEADADQQEIKLSGLQHQILALTGALVEAVSALGEAMRKNNLTQEQATQVMVLASKEVKPKKSQGLY</sequence>
<name>A0A562HZS4_9GAMM</name>
<keyword evidence="4" id="KW-1185">Reference proteome</keyword>
<evidence type="ECO:0000313" key="3">
    <source>
        <dbReference type="EMBL" id="TWH64299.1"/>
    </source>
</evidence>
<comment type="caution">
    <text evidence="3">The sequence shown here is derived from an EMBL/GenBank/DDBJ whole genome shotgun (WGS) entry which is preliminary data.</text>
</comment>
<dbReference type="Proteomes" id="UP000319627">
    <property type="component" value="Unassembled WGS sequence"/>
</dbReference>
<dbReference type="EMBL" id="VLKG01000010">
    <property type="protein sequence ID" value="TWH64299.1"/>
    <property type="molecule type" value="Genomic_DNA"/>
</dbReference>
<feature type="compositionally biased region" description="Polar residues" evidence="2">
    <location>
        <begin position="16"/>
        <end position="34"/>
    </location>
</feature>
<evidence type="ECO:0000313" key="4">
    <source>
        <dbReference type="Proteomes" id="UP000319627"/>
    </source>
</evidence>
<reference evidence="3 4" key="1">
    <citation type="submission" date="2019-07" db="EMBL/GenBank/DDBJ databases">
        <title>Genomic Encyclopedia of Type Strains, Phase I: the one thousand microbial genomes (KMG-I) project.</title>
        <authorList>
            <person name="Kyrpides N."/>
        </authorList>
    </citation>
    <scope>NUCLEOTIDE SEQUENCE [LARGE SCALE GENOMIC DNA]</scope>
    <source>
        <strain evidence="3 4">DSM 375</strain>
    </source>
</reference>
<dbReference type="RefSeq" id="WP_144572279.1">
    <property type="nucleotide sequence ID" value="NZ_VLKG01000010.1"/>
</dbReference>
<accession>A0A562HZS4</accession>
<protein>
    <submittedName>
        <fullName evidence="3">Uncharacterized protein</fullName>
    </submittedName>
</protein>
<gene>
    <name evidence="3" type="ORF">LX59_02502</name>
</gene>
<keyword evidence="1" id="KW-0175">Coiled coil</keyword>
<proteinExistence type="predicted"/>
<evidence type="ECO:0000256" key="1">
    <source>
        <dbReference type="SAM" id="Coils"/>
    </source>
</evidence>